<dbReference type="AlphaFoldDB" id="A0AAV4VPK8"/>
<evidence type="ECO:0000313" key="2">
    <source>
        <dbReference type="EMBL" id="GIY71889.1"/>
    </source>
</evidence>
<feature type="transmembrane region" description="Helical" evidence="1">
    <location>
        <begin position="13"/>
        <end position="33"/>
    </location>
</feature>
<proteinExistence type="predicted"/>
<evidence type="ECO:0000313" key="3">
    <source>
        <dbReference type="Proteomes" id="UP001054837"/>
    </source>
</evidence>
<accession>A0AAV4VPK8</accession>
<reference evidence="2 3" key="1">
    <citation type="submission" date="2021-06" db="EMBL/GenBank/DDBJ databases">
        <title>Caerostris darwini draft genome.</title>
        <authorList>
            <person name="Kono N."/>
            <person name="Arakawa K."/>
        </authorList>
    </citation>
    <scope>NUCLEOTIDE SEQUENCE [LARGE SCALE GENOMIC DNA]</scope>
</reference>
<keyword evidence="1" id="KW-1133">Transmembrane helix</keyword>
<organism evidence="2 3">
    <name type="scientific">Caerostris darwini</name>
    <dbReference type="NCBI Taxonomy" id="1538125"/>
    <lineage>
        <taxon>Eukaryota</taxon>
        <taxon>Metazoa</taxon>
        <taxon>Ecdysozoa</taxon>
        <taxon>Arthropoda</taxon>
        <taxon>Chelicerata</taxon>
        <taxon>Arachnida</taxon>
        <taxon>Araneae</taxon>
        <taxon>Araneomorphae</taxon>
        <taxon>Entelegynae</taxon>
        <taxon>Araneoidea</taxon>
        <taxon>Araneidae</taxon>
        <taxon>Caerostris</taxon>
    </lineage>
</organism>
<protein>
    <submittedName>
        <fullName evidence="2">Uncharacterized protein</fullName>
    </submittedName>
</protein>
<keyword evidence="3" id="KW-1185">Reference proteome</keyword>
<dbReference type="EMBL" id="BPLQ01013406">
    <property type="protein sequence ID" value="GIY71889.1"/>
    <property type="molecule type" value="Genomic_DNA"/>
</dbReference>
<comment type="caution">
    <text evidence="2">The sequence shown here is derived from an EMBL/GenBank/DDBJ whole genome shotgun (WGS) entry which is preliminary data.</text>
</comment>
<keyword evidence="1" id="KW-0812">Transmembrane</keyword>
<gene>
    <name evidence="2" type="primary">AVEN_41015_1</name>
    <name evidence="2" type="ORF">CDAR_72911</name>
</gene>
<keyword evidence="1" id="KW-0472">Membrane</keyword>
<name>A0AAV4VPK8_9ARAC</name>
<evidence type="ECO:0000256" key="1">
    <source>
        <dbReference type="SAM" id="Phobius"/>
    </source>
</evidence>
<sequence>MIPFPNPLTIIKYGFISAVITSAGFLIGNVLVLTPQKDAFVSDLVYRPRTSLPLEGGASVFDRDISKCFTEPSKTFCLSIVNESLQAEEAIGKLEKEYYDGGNSDNSSQSTGTFHGHPIHHILSHFSKFMASLNIRPLLLEPSILYCALSPGNKITLLKKGLNPYDLQGSRLMITVGIFEEASKIFDLVSRRLHILNNEF</sequence>
<dbReference type="Proteomes" id="UP001054837">
    <property type="component" value="Unassembled WGS sequence"/>
</dbReference>